<keyword evidence="1" id="KW-0472">Membrane</keyword>
<keyword evidence="1" id="KW-1133">Transmembrane helix</keyword>
<dbReference type="Gene3D" id="1.10.238.10">
    <property type="entry name" value="EF-hand"/>
    <property type="match status" value="1"/>
</dbReference>
<feature type="transmembrane region" description="Helical" evidence="1">
    <location>
        <begin position="20"/>
        <end position="39"/>
    </location>
</feature>
<organism evidence="3 4">
    <name type="scientific">Trifolium subterraneum</name>
    <name type="common">Subterranean clover</name>
    <dbReference type="NCBI Taxonomy" id="3900"/>
    <lineage>
        <taxon>Eukaryota</taxon>
        <taxon>Viridiplantae</taxon>
        <taxon>Streptophyta</taxon>
        <taxon>Embryophyta</taxon>
        <taxon>Tracheophyta</taxon>
        <taxon>Spermatophyta</taxon>
        <taxon>Magnoliopsida</taxon>
        <taxon>eudicotyledons</taxon>
        <taxon>Gunneridae</taxon>
        <taxon>Pentapetalae</taxon>
        <taxon>rosids</taxon>
        <taxon>fabids</taxon>
        <taxon>Fabales</taxon>
        <taxon>Fabaceae</taxon>
        <taxon>Papilionoideae</taxon>
        <taxon>50 kb inversion clade</taxon>
        <taxon>NPAAA clade</taxon>
        <taxon>Hologalegina</taxon>
        <taxon>IRL clade</taxon>
        <taxon>Trifolieae</taxon>
        <taxon>Trifolium</taxon>
    </lineage>
</organism>
<proteinExistence type="predicted"/>
<evidence type="ECO:0000256" key="1">
    <source>
        <dbReference type="SAM" id="Phobius"/>
    </source>
</evidence>
<sequence>MVNGYTVSVATCTAVATLEVSPLSCLCTTTAASAITVHLRKRKKKSSKVNGYTGGVAIDLEVATLPVSPLGSPHCRGISAKIEGRDSRFEGNVYKHGQTWTKVVPSHMRFKVCLQRLGSKLTEAEVRQLMEAADVEGNGTVDYIEFNTATMHRHWLERDEQSVALSRCLIFYCNIPSSAVK</sequence>
<dbReference type="SUPFAM" id="SSF47473">
    <property type="entry name" value="EF-hand"/>
    <property type="match status" value="1"/>
</dbReference>
<protein>
    <recommendedName>
        <fullName evidence="2">EF-hand domain-containing protein</fullName>
    </recommendedName>
</protein>
<name>A0A2Z6NVP3_TRISU</name>
<keyword evidence="4" id="KW-1185">Reference proteome</keyword>
<dbReference type="GO" id="GO:0005509">
    <property type="term" value="F:calcium ion binding"/>
    <property type="evidence" value="ECO:0007669"/>
    <property type="project" value="InterPro"/>
</dbReference>
<dbReference type="AlphaFoldDB" id="A0A2Z6NVP3"/>
<dbReference type="InterPro" id="IPR011992">
    <property type="entry name" value="EF-hand-dom_pair"/>
</dbReference>
<dbReference type="InterPro" id="IPR002048">
    <property type="entry name" value="EF_hand_dom"/>
</dbReference>
<reference evidence="4" key="1">
    <citation type="journal article" date="2017" name="Front. Plant Sci.">
        <title>Climate Clever Clovers: New Paradigm to Reduce the Environmental Footprint of Ruminants by Breeding Low Methanogenic Forages Utilizing Haplotype Variation.</title>
        <authorList>
            <person name="Kaur P."/>
            <person name="Appels R."/>
            <person name="Bayer P.E."/>
            <person name="Keeble-Gagnere G."/>
            <person name="Wang J."/>
            <person name="Hirakawa H."/>
            <person name="Shirasawa K."/>
            <person name="Vercoe P."/>
            <person name="Stefanova K."/>
            <person name="Durmic Z."/>
            <person name="Nichols P."/>
            <person name="Revell C."/>
            <person name="Isobe S.N."/>
            <person name="Edwards D."/>
            <person name="Erskine W."/>
        </authorList>
    </citation>
    <scope>NUCLEOTIDE SEQUENCE [LARGE SCALE GENOMIC DNA]</scope>
    <source>
        <strain evidence="4">cv. Daliak</strain>
    </source>
</reference>
<accession>A0A2Z6NVP3</accession>
<keyword evidence="1" id="KW-0812">Transmembrane</keyword>
<evidence type="ECO:0000313" key="3">
    <source>
        <dbReference type="EMBL" id="GAU40035.1"/>
    </source>
</evidence>
<gene>
    <name evidence="3" type="ORF">TSUD_258280</name>
</gene>
<dbReference type="EMBL" id="DF973788">
    <property type="protein sequence ID" value="GAU40035.1"/>
    <property type="molecule type" value="Genomic_DNA"/>
</dbReference>
<evidence type="ECO:0000259" key="2">
    <source>
        <dbReference type="PROSITE" id="PS50222"/>
    </source>
</evidence>
<dbReference type="OrthoDB" id="40902at2759"/>
<evidence type="ECO:0000313" key="4">
    <source>
        <dbReference type="Proteomes" id="UP000242715"/>
    </source>
</evidence>
<feature type="domain" description="EF-hand" evidence="2">
    <location>
        <begin position="121"/>
        <end position="156"/>
    </location>
</feature>
<dbReference type="Proteomes" id="UP000242715">
    <property type="component" value="Unassembled WGS sequence"/>
</dbReference>
<dbReference type="PROSITE" id="PS50222">
    <property type="entry name" value="EF_HAND_2"/>
    <property type="match status" value="1"/>
</dbReference>